<dbReference type="RefSeq" id="WP_113889173.1">
    <property type="nucleotide sequence ID" value="NZ_QNRK01000010.1"/>
</dbReference>
<evidence type="ECO:0000256" key="4">
    <source>
        <dbReference type="ARBA" id="ARBA00022980"/>
    </source>
</evidence>
<keyword evidence="5 6" id="KW-0687">Ribonucleoprotein</keyword>
<dbReference type="PRINTS" id="PR00059">
    <property type="entry name" value="RIBOSOMALL6"/>
</dbReference>
<accession>A0A366FJY2</accession>
<dbReference type="Gene3D" id="3.90.930.12">
    <property type="entry name" value="Ribosomal protein L6, alpha-beta domain"/>
    <property type="match status" value="2"/>
</dbReference>
<protein>
    <recommendedName>
        <fullName evidence="6">Large ribosomal subunit protein uL6</fullName>
    </recommendedName>
</protein>
<keyword evidence="4 6" id="KW-0689">Ribosomal protein</keyword>
<dbReference type="Pfam" id="PF00347">
    <property type="entry name" value="Ribosomal_L6"/>
    <property type="match status" value="2"/>
</dbReference>
<evidence type="ECO:0000313" key="11">
    <source>
        <dbReference type="Proteomes" id="UP000253529"/>
    </source>
</evidence>
<evidence type="ECO:0000256" key="3">
    <source>
        <dbReference type="ARBA" id="ARBA00022884"/>
    </source>
</evidence>
<dbReference type="SUPFAM" id="SSF56053">
    <property type="entry name" value="Ribosomal protein L6"/>
    <property type="match status" value="2"/>
</dbReference>
<dbReference type="PANTHER" id="PTHR11655:SF14">
    <property type="entry name" value="LARGE RIBOSOMAL SUBUNIT PROTEIN UL6M"/>
    <property type="match status" value="1"/>
</dbReference>
<dbReference type="OrthoDB" id="9805007at2"/>
<feature type="domain" description="Large ribosomal subunit protein uL6 alpha-beta" evidence="9">
    <location>
        <begin position="11"/>
        <end position="82"/>
    </location>
</feature>
<dbReference type="PANTHER" id="PTHR11655">
    <property type="entry name" value="60S/50S RIBOSOMAL PROTEIN L6/L9"/>
    <property type="match status" value="1"/>
</dbReference>
<evidence type="ECO:0000313" key="10">
    <source>
        <dbReference type="EMBL" id="RBP14029.1"/>
    </source>
</evidence>
<dbReference type="InterPro" id="IPR002358">
    <property type="entry name" value="Ribosomal_uL6_CS"/>
</dbReference>
<dbReference type="InterPro" id="IPR020040">
    <property type="entry name" value="Ribosomal_uL6_a/b-dom"/>
</dbReference>
<dbReference type="Proteomes" id="UP000253529">
    <property type="component" value="Unassembled WGS sequence"/>
</dbReference>
<comment type="function">
    <text evidence="6 8">This protein binds to the 23S rRNA, and is important in its secondary structure. It is located near the subunit interface in the base of the L7/L12 stalk, and near the tRNA binding site of the peptidyltransferase center.</text>
</comment>
<dbReference type="AlphaFoldDB" id="A0A366FJY2"/>
<evidence type="ECO:0000259" key="9">
    <source>
        <dbReference type="Pfam" id="PF00347"/>
    </source>
</evidence>
<feature type="domain" description="Large ribosomal subunit protein uL6 alpha-beta" evidence="9">
    <location>
        <begin position="91"/>
        <end position="164"/>
    </location>
</feature>
<keyword evidence="11" id="KW-1185">Reference proteome</keyword>
<evidence type="ECO:0000256" key="1">
    <source>
        <dbReference type="ARBA" id="ARBA00009356"/>
    </source>
</evidence>
<dbReference type="FunFam" id="3.90.930.12:FF:000002">
    <property type="entry name" value="50S ribosomal protein L6"/>
    <property type="match status" value="1"/>
</dbReference>
<dbReference type="NCBIfam" id="TIGR03654">
    <property type="entry name" value="L6_bact"/>
    <property type="match status" value="1"/>
</dbReference>
<dbReference type="PROSITE" id="PS00525">
    <property type="entry name" value="RIBOSOMAL_L6_1"/>
    <property type="match status" value="1"/>
</dbReference>
<organism evidence="10 11">
    <name type="scientific">Roseiarcus fermentans</name>
    <dbReference type="NCBI Taxonomy" id="1473586"/>
    <lineage>
        <taxon>Bacteria</taxon>
        <taxon>Pseudomonadati</taxon>
        <taxon>Pseudomonadota</taxon>
        <taxon>Alphaproteobacteria</taxon>
        <taxon>Hyphomicrobiales</taxon>
        <taxon>Roseiarcaceae</taxon>
        <taxon>Roseiarcus</taxon>
    </lineage>
</organism>
<evidence type="ECO:0000256" key="7">
    <source>
        <dbReference type="RuleBase" id="RU003869"/>
    </source>
</evidence>
<dbReference type="PIRSF" id="PIRSF002162">
    <property type="entry name" value="Ribosomal_L6"/>
    <property type="match status" value="1"/>
</dbReference>
<name>A0A366FJY2_9HYPH</name>
<evidence type="ECO:0000256" key="8">
    <source>
        <dbReference type="RuleBase" id="RU003870"/>
    </source>
</evidence>
<evidence type="ECO:0000256" key="5">
    <source>
        <dbReference type="ARBA" id="ARBA00023274"/>
    </source>
</evidence>
<comment type="caution">
    <text evidence="10">The sequence shown here is derived from an EMBL/GenBank/DDBJ whole genome shotgun (WGS) entry which is preliminary data.</text>
</comment>
<dbReference type="InterPro" id="IPR019906">
    <property type="entry name" value="Ribosomal_uL6_bac-type"/>
</dbReference>
<dbReference type="InterPro" id="IPR000702">
    <property type="entry name" value="Ribosomal_uL6-like"/>
</dbReference>
<evidence type="ECO:0000256" key="6">
    <source>
        <dbReference type="HAMAP-Rule" id="MF_01365"/>
    </source>
</evidence>
<dbReference type="InterPro" id="IPR036789">
    <property type="entry name" value="Ribosomal_uL6-like_a/b-dom_sf"/>
</dbReference>
<sequence>MSRIGKKPVVIPAGVTAKLDGQTIAVKGVKGELSFTAPEEVAVAIDAGAVHVTPHGEDKRARAMWGTTRARIANLIGGVTHGFERKLEINGVGYKAAIAGKNLQLSLGYSHDIVYPIPAGISITTGKPTEITVAGIDKRQVGQIAAEIRAFRGPEPYKGKGVKYAGEFIFRKEGKKK</sequence>
<dbReference type="HAMAP" id="MF_01365_B">
    <property type="entry name" value="Ribosomal_uL6_B"/>
    <property type="match status" value="1"/>
</dbReference>
<dbReference type="FunFam" id="3.90.930.12:FF:000001">
    <property type="entry name" value="50S ribosomal protein L6"/>
    <property type="match status" value="1"/>
</dbReference>
<dbReference type="GO" id="GO:0002181">
    <property type="term" value="P:cytoplasmic translation"/>
    <property type="evidence" value="ECO:0007669"/>
    <property type="project" value="TreeGrafter"/>
</dbReference>
<evidence type="ECO:0000256" key="2">
    <source>
        <dbReference type="ARBA" id="ARBA00022730"/>
    </source>
</evidence>
<dbReference type="GO" id="GO:0003735">
    <property type="term" value="F:structural constituent of ribosome"/>
    <property type="evidence" value="ECO:0007669"/>
    <property type="project" value="UniProtKB-UniRule"/>
</dbReference>
<keyword evidence="2 6" id="KW-0699">rRNA-binding</keyword>
<gene>
    <name evidence="6" type="primary">rplF</name>
    <name evidence="10" type="ORF">DFR50_11053</name>
</gene>
<dbReference type="EMBL" id="QNRK01000010">
    <property type="protein sequence ID" value="RBP14029.1"/>
    <property type="molecule type" value="Genomic_DNA"/>
</dbReference>
<comment type="subunit">
    <text evidence="6">Part of the 50S ribosomal subunit.</text>
</comment>
<dbReference type="GO" id="GO:0022625">
    <property type="term" value="C:cytosolic large ribosomal subunit"/>
    <property type="evidence" value="ECO:0007669"/>
    <property type="project" value="UniProtKB-UniRule"/>
</dbReference>
<proteinExistence type="inferred from homology"/>
<keyword evidence="3 6" id="KW-0694">RNA-binding</keyword>
<reference evidence="10 11" key="1">
    <citation type="submission" date="2018-06" db="EMBL/GenBank/DDBJ databases">
        <title>Genomic Encyclopedia of Type Strains, Phase IV (KMG-IV): sequencing the most valuable type-strain genomes for metagenomic binning, comparative biology and taxonomic classification.</title>
        <authorList>
            <person name="Goeker M."/>
        </authorList>
    </citation>
    <scope>NUCLEOTIDE SEQUENCE [LARGE SCALE GENOMIC DNA]</scope>
    <source>
        <strain evidence="10 11">DSM 24875</strain>
    </source>
</reference>
<comment type="similarity">
    <text evidence="1 6 7">Belongs to the universal ribosomal protein uL6 family.</text>
</comment>
<dbReference type="GO" id="GO:0019843">
    <property type="term" value="F:rRNA binding"/>
    <property type="evidence" value="ECO:0007669"/>
    <property type="project" value="UniProtKB-UniRule"/>
</dbReference>